<feature type="compositionally biased region" description="Acidic residues" evidence="5">
    <location>
        <begin position="172"/>
        <end position="182"/>
    </location>
</feature>
<feature type="region of interest" description="Disordered" evidence="5">
    <location>
        <begin position="170"/>
        <end position="197"/>
    </location>
</feature>
<feature type="transmembrane region" description="Helical" evidence="6">
    <location>
        <begin position="203"/>
        <end position="222"/>
    </location>
</feature>
<dbReference type="EMBL" id="FO082277">
    <property type="protein sequence ID" value="CCO15056.1"/>
    <property type="molecule type" value="Genomic_DNA"/>
</dbReference>
<feature type="compositionally biased region" description="Polar residues" evidence="5">
    <location>
        <begin position="244"/>
        <end position="255"/>
    </location>
</feature>
<evidence type="ECO:0000256" key="5">
    <source>
        <dbReference type="SAM" id="MobiDB-lite"/>
    </source>
</evidence>
<keyword evidence="2" id="KW-0479">Metal-binding</keyword>
<keyword evidence="3" id="KW-0408">Iron</keyword>
<dbReference type="InterPro" id="IPR050668">
    <property type="entry name" value="Cytochrome_b5"/>
</dbReference>
<dbReference type="AlphaFoldDB" id="K8EB58"/>
<dbReference type="InterPro" id="IPR036400">
    <property type="entry name" value="Cyt_B5-like_heme/steroid_sf"/>
</dbReference>
<dbReference type="PANTHER" id="PTHR19359">
    <property type="entry name" value="CYTOCHROME B5"/>
    <property type="match status" value="1"/>
</dbReference>
<evidence type="ECO:0000313" key="9">
    <source>
        <dbReference type="Proteomes" id="UP000198341"/>
    </source>
</evidence>
<dbReference type="eggNOG" id="KOG0537">
    <property type="taxonomic scope" value="Eukaryota"/>
</dbReference>
<evidence type="ECO:0000259" key="7">
    <source>
        <dbReference type="PROSITE" id="PS50255"/>
    </source>
</evidence>
<reference evidence="8 9" key="1">
    <citation type="submission" date="2011-10" db="EMBL/GenBank/DDBJ databases">
        <authorList>
            <person name="Genoscope - CEA"/>
        </authorList>
    </citation>
    <scope>NUCLEOTIDE SEQUENCE [LARGE SCALE GENOMIC DNA]</scope>
    <source>
        <strain evidence="8 9">RCC 1105</strain>
    </source>
</reference>
<dbReference type="GO" id="GO:0016020">
    <property type="term" value="C:membrane"/>
    <property type="evidence" value="ECO:0007669"/>
    <property type="project" value="TreeGrafter"/>
</dbReference>
<keyword evidence="6" id="KW-0812">Transmembrane</keyword>
<dbReference type="GeneID" id="19017270"/>
<dbReference type="KEGG" id="bpg:Bathy02g01560"/>
<dbReference type="SUPFAM" id="SSF55856">
    <property type="entry name" value="Cytochrome b5-like heme/steroid binding domain"/>
    <property type="match status" value="1"/>
</dbReference>
<dbReference type="GO" id="GO:0046872">
    <property type="term" value="F:metal ion binding"/>
    <property type="evidence" value="ECO:0007669"/>
    <property type="project" value="UniProtKB-KW"/>
</dbReference>
<dbReference type="STRING" id="41875.K8EB58"/>
<feature type="region of interest" description="Disordered" evidence="5">
    <location>
        <begin position="225"/>
        <end position="255"/>
    </location>
</feature>
<gene>
    <name evidence="8" type="ORF">Bathy02g01560</name>
</gene>
<accession>K8EB58</accession>
<dbReference type="OrthoDB" id="260519at2759"/>
<feature type="region of interest" description="Disordered" evidence="5">
    <location>
        <begin position="1"/>
        <end position="30"/>
    </location>
</feature>
<evidence type="ECO:0000313" key="8">
    <source>
        <dbReference type="EMBL" id="CCO15056.1"/>
    </source>
</evidence>
<organism evidence="8 9">
    <name type="scientific">Bathycoccus prasinos</name>
    <dbReference type="NCBI Taxonomy" id="41875"/>
    <lineage>
        <taxon>Eukaryota</taxon>
        <taxon>Viridiplantae</taxon>
        <taxon>Chlorophyta</taxon>
        <taxon>Mamiellophyceae</taxon>
        <taxon>Mamiellales</taxon>
        <taxon>Bathycoccaceae</taxon>
        <taxon>Bathycoccus</taxon>
    </lineage>
</organism>
<dbReference type="Pfam" id="PF00173">
    <property type="entry name" value="Cyt-b5"/>
    <property type="match status" value="1"/>
</dbReference>
<keyword evidence="6" id="KW-0472">Membrane</keyword>
<dbReference type="InterPro" id="IPR001199">
    <property type="entry name" value="Cyt_B5-like_heme/steroid-bd"/>
</dbReference>
<dbReference type="GO" id="GO:0020037">
    <property type="term" value="F:heme binding"/>
    <property type="evidence" value="ECO:0007669"/>
    <property type="project" value="TreeGrafter"/>
</dbReference>
<comment type="similarity">
    <text evidence="4">Belongs to the cytochrome b5 family.</text>
</comment>
<evidence type="ECO:0000256" key="3">
    <source>
        <dbReference type="ARBA" id="ARBA00023004"/>
    </source>
</evidence>
<feature type="compositionally biased region" description="Basic and acidic residues" evidence="5">
    <location>
        <begin position="231"/>
        <end position="241"/>
    </location>
</feature>
<dbReference type="PROSITE" id="PS50255">
    <property type="entry name" value="CYTOCHROME_B5_2"/>
    <property type="match status" value="1"/>
</dbReference>
<evidence type="ECO:0000256" key="6">
    <source>
        <dbReference type="SAM" id="Phobius"/>
    </source>
</evidence>
<evidence type="ECO:0000256" key="4">
    <source>
        <dbReference type="ARBA" id="ARBA00038168"/>
    </source>
</evidence>
<keyword evidence="9" id="KW-1185">Reference proteome</keyword>
<dbReference type="SMART" id="SM01117">
    <property type="entry name" value="Cyt-b5"/>
    <property type="match status" value="1"/>
</dbReference>
<feature type="domain" description="Cytochrome b5 heme-binding" evidence="7">
    <location>
        <begin position="36"/>
        <end position="119"/>
    </location>
</feature>
<keyword evidence="6" id="KW-1133">Transmembrane helix</keyword>
<protein>
    <recommendedName>
        <fullName evidence="7">Cytochrome b5 heme-binding domain-containing protein</fullName>
    </recommendedName>
</protein>
<dbReference type="Proteomes" id="UP000198341">
    <property type="component" value="Chromosome 2"/>
</dbReference>
<proteinExistence type="inferred from homology"/>
<evidence type="ECO:0000256" key="2">
    <source>
        <dbReference type="ARBA" id="ARBA00022723"/>
    </source>
</evidence>
<feature type="compositionally biased region" description="Basic and acidic residues" evidence="5">
    <location>
        <begin position="1"/>
        <end position="10"/>
    </location>
</feature>
<name>K8EB58_9CHLO</name>
<dbReference type="Gene3D" id="3.10.120.10">
    <property type="entry name" value="Cytochrome b5-like heme/steroid binding domain"/>
    <property type="match status" value="1"/>
</dbReference>
<keyword evidence="1" id="KW-0349">Heme</keyword>
<dbReference type="RefSeq" id="XP_007514816.1">
    <property type="nucleotide sequence ID" value="XM_007514754.1"/>
</dbReference>
<sequence length="255" mass="28797">MREEGERAQTEDDGFSSKKSSAKLESGPSDVEYRKWRKFTSEQVSKHARLHDGWIIVHKRVYDITSFAKTHPGFNNAGQVSTALAIARSLGKDATEEFTEIHSLTAWKQLRDFQIGVLAREGEDASVIVSEDDNIEHVIPEWLKNDRDFWVRYSGGVDASVLRYLTKNGYPQEEDGDDDDDPEKNKNKNTKNTNTRKSANTKINIKILAFVVALGSSALAAVKSNNTGAKTSERGEHHRWLWEGNNNNKFTSRAR</sequence>
<evidence type="ECO:0000256" key="1">
    <source>
        <dbReference type="ARBA" id="ARBA00022617"/>
    </source>
</evidence>